<dbReference type="InterPro" id="IPR051468">
    <property type="entry name" value="Fungal_SecMetab_SDRs"/>
</dbReference>
<evidence type="ECO:0000313" key="3">
    <source>
        <dbReference type="Proteomes" id="UP001174997"/>
    </source>
</evidence>
<keyword evidence="3" id="KW-1185">Reference proteome</keyword>
<dbReference type="SUPFAM" id="SSF51735">
    <property type="entry name" value="NAD(P)-binding Rossmann-fold domains"/>
    <property type="match status" value="1"/>
</dbReference>
<dbReference type="Gene3D" id="3.40.50.720">
    <property type="entry name" value="NAD(P)-binding Rossmann-like Domain"/>
    <property type="match status" value="1"/>
</dbReference>
<dbReference type="PANTHER" id="PTHR43544">
    <property type="entry name" value="SHORT-CHAIN DEHYDROGENASE/REDUCTASE"/>
    <property type="match status" value="1"/>
</dbReference>
<dbReference type="AlphaFoldDB" id="A0AA39ZCU4"/>
<name>A0AA39ZCU4_9PEZI</name>
<comment type="caution">
    <text evidence="2">The sequence shown here is derived from an EMBL/GenBank/DDBJ whole genome shotgun (WGS) entry which is preliminary data.</text>
</comment>
<sequence length="259" mass="28600">MSKPWILLTPSTRGISHSLLHHLLRTTPSTLPILATARCPNLPPSYPKSDRLHVVNLDVKDESTIQSAAEQASKLFPPKTHHLHLALTLPGILLTPPEKSISQVTEPNLLETLRVNTLGPVLLMKHFSPFLPKKSTNIEPVKGLPPHATWLSVSARVGSTTDNRLGGWYSYRLSKSALNSAIKTLDLELSQKSASKSIAVGYHPGTVKTDLSRDFWDGVPDEKLFSPDDAAQKLWNVIANLNTTQRGKIWDWKGEEVPP</sequence>
<dbReference type="GO" id="GO:0016491">
    <property type="term" value="F:oxidoreductase activity"/>
    <property type="evidence" value="ECO:0007669"/>
    <property type="project" value="TreeGrafter"/>
</dbReference>
<dbReference type="InterPro" id="IPR036291">
    <property type="entry name" value="NAD(P)-bd_dom_sf"/>
</dbReference>
<protein>
    <recommendedName>
        <fullName evidence="4">Short-chain dehydrogenase/reductase</fullName>
    </recommendedName>
</protein>
<dbReference type="PANTHER" id="PTHR43544:SF12">
    <property type="entry name" value="NAD(P)-BINDING ROSSMANN-FOLD SUPERFAMILY PROTEIN"/>
    <property type="match status" value="1"/>
</dbReference>
<proteinExistence type="inferred from homology"/>
<dbReference type="GO" id="GO:0005737">
    <property type="term" value="C:cytoplasm"/>
    <property type="evidence" value="ECO:0007669"/>
    <property type="project" value="TreeGrafter"/>
</dbReference>
<comment type="similarity">
    <text evidence="1">Belongs to the short-chain dehydrogenases/reductases (SDR) family.</text>
</comment>
<organism evidence="2 3">
    <name type="scientific">Cercophora samala</name>
    <dbReference type="NCBI Taxonomy" id="330535"/>
    <lineage>
        <taxon>Eukaryota</taxon>
        <taxon>Fungi</taxon>
        <taxon>Dikarya</taxon>
        <taxon>Ascomycota</taxon>
        <taxon>Pezizomycotina</taxon>
        <taxon>Sordariomycetes</taxon>
        <taxon>Sordariomycetidae</taxon>
        <taxon>Sordariales</taxon>
        <taxon>Lasiosphaeriaceae</taxon>
        <taxon>Cercophora</taxon>
    </lineage>
</organism>
<gene>
    <name evidence="2" type="ORF">QBC41DRAFT_276549</name>
</gene>
<dbReference type="Proteomes" id="UP001174997">
    <property type="component" value="Unassembled WGS sequence"/>
</dbReference>
<evidence type="ECO:0000313" key="2">
    <source>
        <dbReference type="EMBL" id="KAK0668592.1"/>
    </source>
</evidence>
<reference evidence="2" key="1">
    <citation type="submission" date="2023-06" db="EMBL/GenBank/DDBJ databases">
        <title>Genome-scale phylogeny and comparative genomics of the fungal order Sordariales.</title>
        <authorList>
            <consortium name="Lawrence Berkeley National Laboratory"/>
            <person name="Hensen N."/>
            <person name="Bonometti L."/>
            <person name="Westerberg I."/>
            <person name="Brannstrom I.O."/>
            <person name="Guillou S."/>
            <person name="Cros-Aarteil S."/>
            <person name="Calhoun S."/>
            <person name="Haridas S."/>
            <person name="Kuo A."/>
            <person name="Mondo S."/>
            <person name="Pangilinan J."/>
            <person name="Riley R."/>
            <person name="Labutti K."/>
            <person name="Andreopoulos B."/>
            <person name="Lipzen A."/>
            <person name="Chen C."/>
            <person name="Yanf M."/>
            <person name="Daum C."/>
            <person name="Ng V."/>
            <person name="Clum A."/>
            <person name="Steindorff A."/>
            <person name="Ohm R."/>
            <person name="Martin F."/>
            <person name="Silar P."/>
            <person name="Natvig D."/>
            <person name="Lalanne C."/>
            <person name="Gautier V."/>
            <person name="Ament-Velasquez S.L."/>
            <person name="Kruys A."/>
            <person name="Hutchinson M.I."/>
            <person name="Powell A.J."/>
            <person name="Barry K."/>
            <person name="Miller A.N."/>
            <person name="Grigoriev I.V."/>
            <person name="Debuchy R."/>
            <person name="Gladieux P."/>
            <person name="Thoren M.H."/>
            <person name="Johannesson H."/>
        </authorList>
    </citation>
    <scope>NUCLEOTIDE SEQUENCE</scope>
    <source>
        <strain evidence="2">CBS 307.81</strain>
    </source>
</reference>
<dbReference type="EMBL" id="JAULSY010000054">
    <property type="protein sequence ID" value="KAK0668592.1"/>
    <property type="molecule type" value="Genomic_DNA"/>
</dbReference>
<evidence type="ECO:0000256" key="1">
    <source>
        <dbReference type="ARBA" id="ARBA00006484"/>
    </source>
</evidence>
<evidence type="ECO:0008006" key="4">
    <source>
        <dbReference type="Google" id="ProtNLM"/>
    </source>
</evidence>
<accession>A0AA39ZCU4</accession>